<dbReference type="SMART" id="SM00324">
    <property type="entry name" value="RhoGAP"/>
    <property type="match status" value="1"/>
</dbReference>
<dbReference type="PANTHER" id="PTHR23176:SF129">
    <property type="entry name" value="RHO GTPASE ACTIVATING PROTEIN AT 16F, ISOFORM E-RELATED"/>
    <property type="match status" value="1"/>
</dbReference>
<evidence type="ECO:0000259" key="2">
    <source>
        <dbReference type="PROSITE" id="PS50238"/>
    </source>
</evidence>
<dbReference type="Pfam" id="PF00620">
    <property type="entry name" value="RhoGAP"/>
    <property type="match status" value="1"/>
</dbReference>
<feature type="domain" description="Rho-GAP" evidence="2">
    <location>
        <begin position="126"/>
        <end position="301"/>
    </location>
</feature>
<dbReference type="InterPro" id="IPR008936">
    <property type="entry name" value="Rho_GTPase_activation_prot"/>
</dbReference>
<dbReference type="SUPFAM" id="SSF48350">
    <property type="entry name" value="GTPase activation domain, GAP"/>
    <property type="match status" value="1"/>
</dbReference>
<reference evidence="3 4" key="1">
    <citation type="submission" date="2024-03" db="EMBL/GenBank/DDBJ databases">
        <title>Aureococcus anophagefferens CCMP1851 and Kratosvirus quantuckense: Draft genome of a second virus-susceptible host strain in the model system.</title>
        <authorList>
            <person name="Chase E."/>
            <person name="Truchon A.R."/>
            <person name="Schepens W."/>
            <person name="Wilhelm S.W."/>
        </authorList>
    </citation>
    <scope>NUCLEOTIDE SEQUENCE [LARGE SCALE GENOMIC DNA]</scope>
    <source>
        <strain evidence="3 4">CCMP1851</strain>
    </source>
</reference>
<accession>A0ABR1FPQ5</accession>
<evidence type="ECO:0000313" key="4">
    <source>
        <dbReference type="Proteomes" id="UP001363151"/>
    </source>
</evidence>
<evidence type="ECO:0000256" key="1">
    <source>
        <dbReference type="ARBA" id="ARBA00022468"/>
    </source>
</evidence>
<dbReference type="PROSITE" id="PS50238">
    <property type="entry name" value="RHOGAP"/>
    <property type="match status" value="1"/>
</dbReference>
<gene>
    <name evidence="3" type="ORF">SO694_00144011</name>
</gene>
<keyword evidence="1" id="KW-0343">GTPase activation</keyword>
<dbReference type="Gene3D" id="1.10.555.10">
    <property type="entry name" value="Rho GTPase activation protein"/>
    <property type="match status" value="1"/>
</dbReference>
<dbReference type="Proteomes" id="UP001363151">
    <property type="component" value="Unassembled WGS sequence"/>
</dbReference>
<keyword evidence="4" id="KW-1185">Reference proteome</keyword>
<dbReference type="EMBL" id="JBBJCI010000294">
    <property type="protein sequence ID" value="KAK7235219.1"/>
    <property type="molecule type" value="Genomic_DNA"/>
</dbReference>
<dbReference type="CDD" id="cd00159">
    <property type="entry name" value="RhoGAP"/>
    <property type="match status" value="1"/>
</dbReference>
<sequence>MADAWGTVTLSSLEFSGEKAQLPYVQVLDGKKRVLCKTGVVRASGPEAASFGGEALAFDVGDDCGDALRIDVRESKTFHKGTIGAADVPTAALLKHAATDVSLALRPGGCLKLVVRFADRRPLYGLGLEAACARNGGRLPLAVEVLVADLDRRALALKGVYRVPGDSSEVRDVEDALQAAANAAAAAPGVSACDASAVASALKKYFAKLPVALLRADGGVYEAFVAAARASARTRRRASRPSGRAGGAALAAASPATHALQHLRASLDRSDENMMNSTNLGVCFGPTLFHAAEGGDPALGS</sequence>
<comment type="caution">
    <text evidence="3">The sequence shown here is derived from an EMBL/GenBank/DDBJ whole genome shotgun (WGS) entry which is preliminary data.</text>
</comment>
<dbReference type="InterPro" id="IPR000198">
    <property type="entry name" value="RhoGAP_dom"/>
</dbReference>
<organism evidence="3 4">
    <name type="scientific">Aureococcus anophagefferens</name>
    <name type="common">Harmful bloom alga</name>
    <dbReference type="NCBI Taxonomy" id="44056"/>
    <lineage>
        <taxon>Eukaryota</taxon>
        <taxon>Sar</taxon>
        <taxon>Stramenopiles</taxon>
        <taxon>Ochrophyta</taxon>
        <taxon>Pelagophyceae</taxon>
        <taxon>Pelagomonadales</taxon>
        <taxon>Pelagomonadaceae</taxon>
        <taxon>Aureococcus</taxon>
    </lineage>
</organism>
<proteinExistence type="predicted"/>
<name>A0ABR1FPQ5_AURAN</name>
<dbReference type="PANTHER" id="PTHR23176">
    <property type="entry name" value="RHO/RAC/CDC GTPASE-ACTIVATING PROTEIN"/>
    <property type="match status" value="1"/>
</dbReference>
<evidence type="ECO:0000313" key="3">
    <source>
        <dbReference type="EMBL" id="KAK7235219.1"/>
    </source>
</evidence>
<dbReference type="InterPro" id="IPR050729">
    <property type="entry name" value="Rho-GAP"/>
</dbReference>
<protein>
    <recommendedName>
        <fullName evidence="2">Rho-GAP domain-containing protein</fullName>
    </recommendedName>
</protein>